<name>A0A5N5DIK0_9PEZI</name>
<keyword evidence="9" id="KW-1185">Reference proteome</keyword>
<dbReference type="InterPro" id="IPR004046">
    <property type="entry name" value="GST_C"/>
</dbReference>
<dbReference type="SUPFAM" id="SSF47616">
    <property type="entry name" value="GST C-terminal domain-like"/>
    <property type="match status" value="1"/>
</dbReference>
<dbReference type="Gene3D" id="3.40.30.10">
    <property type="entry name" value="Glutaredoxin"/>
    <property type="match status" value="1"/>
</dbReference>
<evidence type="ECO:0000256" key="5">
    <source>
        <dbReference type="SAM" id="Phobius"/>
    </source>
</evidence>
<evidence type="ECO:0000313" key="8">
    <source>
        <dbReference type="EMBL" id="KAB2577706.1"/>
    </source>
</evidence>
<reference evidence="8 9" key="1">
    <citation type="journal article" date="2019" name="Sci. Rep.">
        <title>A multi-omics analysis of the grapevine pathogen Lasiodiplodia theobromae reveals that temperature affects the expression of virulence- and pathogenicity-related genes.</title>
        <authorList>
            <person name="Felix C."/>
            <person name="Meneses R."/>
            <person name="Goncalves M.F.M."/>
            <person name="Tilleman L."/>
            <person name="Duarte A.S."/>
            <person name="Jorrin-Novo J.V."/>
            <person name="Van de Peer Y."/>
            <person name="Deforce D."/>
            <person name="Van Nieuwerburgh F."/>
            <person name="Esteves A.C."/>
            <person name="Alves A."/>
        </authorList>
    </citation>
    <scope>NUCLEOTIDE SEQUENCE [LARGE SCALE GENOMIC DNA]</scope>
    <source>
        <strain evidence="8 9">LA-SOL3</strain>
    </source>
</reference>
<gene>
    <name evidence="8" type="primary">GTT1</name>
    <name evidence="8" type="ORF">DBV05_g3743</name>
</gene>
<dbReference type="CDD" id="cd03046">
    <property type="entry name" value="GST_N_GTT1_like"/>
    <property type="match status" value="1"/>
</dbReference>
<keyword evidence="5" id="KW-1133">Transmembrane helix</keyword>
<dbReference type="SFLD" id="SFLDS00019">
    <property type="entry name" value="Glutathione_Transferase_(cytos"/>
    <property type="match status" value="1"/>
</dbReference>
<dbReference type="InterPro" id="IPR004045">
    <property type="entry name" value="Glutathione_S-Trfase_N"/>
</dbReference>
<dbReference type="PROSITE" id="PS50404">
    <property type="entry name" value="GST_NTER"/>
    <property type="match status" value="1"/>
</dbReference>
<dbReference type="PANTHER" id="PTHR44051">
    <property type="entry name" value="GLUTATHIONE S-TRANSFERASE-RELATED"/>
    <property type="match status" value="1"/>
</dbReference>
<dbReference type="SUPFAM" id="SSF52833">
    <property type="entry name" value="Thioredoxin-like"/>
    <property type="match status" value="1"/>
</dbReference>
<dbReference type="Proteomes" id="UP000325902">
    <property type="component" value="Unassembled WGS sequence"/>
</dbReference>
<dbReference type="SFLD" id="SFLDG00358">
    <property type="entry name" value="Main_(cytGST)"/>
    <property type="match status" value="1"/>
</dbReference>
<evidence type="ECO:0000256" key="3">
    <source>
        <dbReference type="ARBA" id="ARBA00022679"/>
    </source>
</evidence>
<organism evidence="8 9">
    <name type="scientific">Lasiodiplodia theobromae</name>
    <dbReference type="NCBI Taxonomy" id="45133"/>
    <lineage>
        <taxon>Eukaryota</taxon>
        <taxon>Fungi</taxon>
        <taxon>Dikarya</taxon>
        <taxon>Ascomycota</taxon>
        <taxon>Pezizomycotina</taxon>
        <taxon>Dothideomycetes</taxon>
        <taxon>Dothideomycetes incertae sedis</taxon>
        <taxon>Botryosphaeriales</taxon>
        <taxon>Botryosphaeriaceae</taxon>
        <taxon>Lasiodiplodia</taxon>
    </lineage>
</organism>
<dbReference type="EMBL" id="VCHE01000016">
    <property type="protein sequence ID" value="KAB2577706.1"/>
    <property type="molecule type" value="Genomic_DNA"/>
</dbReference>
<dbReference type="PROSITE" id="PS50405">
    <property type="entry name" value="GST_CTER"/>
    <property type="match status" value="1"/>
</dbReference>
<dbReference type="InterPro" id="IPR036282">
    <property type="entry name" value="Glutathione-S-Trfase_C_sf"/>
</dbReference>
<feature type="domain" description="GST N-terminal" evidence="6">
    <location>
        <begin position="7"/>
        <end position="94"/>
    </location>
</feature>
<comment type="similarity">
    <text evidence="1">Belongs to the GST superfamily.</text>
</comment>
<dbReference type="InterPro" id="IPR010987">
    <property type="entry name" value="Glutathione-S-Trfase_C-like"/>
</dbReference>
<evidence type="ECO:0000256" key="2">
    <source>
        <dbReference type="ARBA" id="ARBA00012452"/>
    </source>
</evidence>
<dbReference type="InterPro" id="IPR036249">
    <property type="entry name" value="Thioredoxin-like_sf"/>
</dbReference>
<feature type="domain" description="GST C-terminal" evidence="7">
    <location>
        <begin position="110"/>
        <end position="254"/>
    </location>
</feature>
<dbReference type="AlphaFoldDB" id="A0A5N5DIK0"/>
<keyword evidence="5" id="KW-0812">Transmembrane</keyword>
<feature type="transmembrane region" description="Helical" evidence="5">
    <location>
        <begin position="123"/>
        <end position="141"/>
    </location>
</feature>
<comment type="caution">
    <text evidence="8">The sequence shown here is derived from an EMBL/GenBank/DDBJ whole genome shotgun (WGS) entry which is preliminary data.</text>
</comment>
<sequence>MAADQQNAKITLYWLDKSRSHRVLWLLEELKVDYELKVFKRTKDKLAPAELKEVHPLGKSPVLGIQAAGADKEIMLAESGAITEYLTEYFGKWLIPARYVEGKEGQIGGETEAWLRYRFLMHYAEGSIMPLMVFSLLLYMIKTAPVPFFIKPITKGIAGKVEGGFLEPNFKTHLSFLEEQIATSGGDYLCGKDITAADILMSYPLEAATLRAGLTKDKYPKLAAYLDRLHEREAFKKANEKIKEVTGKDYDPNIFNA</sequence>
<comment type="catalytic activity">
    <reaction evidence="4">
        <text>RX + glutathione = an S-substituted glutathione + a halide anion + H(+)</text>
        <dbReference type="Rhea" id="RHEA:16437"/>
        <dbReference type="ChEBI" id="CHEBI:15378"/>
        <dbReference type="ChEBI" id="CHEBI:16042"/>
        <dbReference type="ChEBI" id="CHEBI:17792"/>
        <dbReference type="ChEBI" id="CHEBI:57925"/>
        <dbReference type="ChEBI" id="CHEBI:90779"/>
        <dbReference type="EC" id="2.5.1.18"/>
    </reaction>
</comment>
<dbReference type="GO" id="GO:0004602">
    <property type="term" value="F:glutathione peroxidase activity"/>
    <property type="evidence" value="ECO:0007669"/>
    <property type="project" value="UniProtKB-ARBA"/>
</dbReference>
<dbReference type="Pfam" id="PF14497">
    <property type="entry name" value="GST_C_3"/>
    <property type="match status" value="1"/>
</dbReference>
<dbReference type="CDD" id="cd03189">
    <property type="entry name" value="GST_C_GTT1_like"/>
    <property type="match status" value="1"/>
</dbReference>
<dbReference type="FunFam" id="3.40.30.10:FF:000156">
    <property type="entry name" value="Glutathione S-transferase 1"/>
    <property type="match status" value="1"/>
</dbReference>
<evidence type="ECO:0000259" key="7">
    <source>
        <dbReference type="PROSITE" id="PS50405"/>
    </source>
</evidence>
<dbReference type="Pfam" id="PF02798">
    <property type="entry name" value="GST_N"/>
    <property type="match status" value="1"/>
</dbReference>
<keyword evidence="5" id="KW-0472">Membrane</keyword>
<keyword evidence="3 8" id="KW-0808">Transferase</keyword>
<proteinExistence type="inferred from homology"/>
<evidence type="ECO:0000256" key="4">
    <source>
        <dbReference type="ARBA" id="ARBA00047960"/>
    </source>
</evidence>
<dbReference type="OrthoDB" id="2098326at2759"/>
<dbReference type="GO" id="GO:0005737">
    <property type="term" value="C:cytoplasm"/>
    <property type="evidence" value="ECO:0007669"/>
    <property type="project" value="UniProtKB-ARBA"/>
</dbReference>
<evidence type="ECO:0000313" key="9">
    <source>
        <dbReference type="Proteomes" id="UP000325902"/>
    </source>
</evidence>
<evidence type="ECO:0000256" key="1">
    <source>
        <dbReference type="ARBA" id="ARBA00007409"/>
    </source>
</evidence>
<dbReference type="PANTHER" id="PTHR44051:SF9">
    <property type="entry name" value="GLUTATHIONE S-TRANSFERASE 1"/>
    <property type="match status" value="1"/>
</dbReference>
<evidence type="ECO:0000259" key="6">
    <source>
        <dbReference type="PROSITE" id="PS50404"/>
    </source>
</evidence>
<accession>A0A5N5DIK0</accession>
<protein>
    <recommendedName>
        <fullName evidence="2">glutathione transferase</fullName>
        <ecNumber evidence="2">2.5.1.18</ecNumber>
    </recommendedName>
</protein>
<dbReference type="Gene3D" id="1.20.1050.10">
    <property type="match status" value="1"/>
</dbReference>
<dbReference type="EC" id="2.5.1.18" evidence="2"/>
<dbReference type="InterPro" id="IPR040079">
    <property type="entry name" value="Glutathione_S-Trfase"/>
</dbReference>
<dbReference type="GO" id="GO:0004364">
    <property type="term" value="F:glutathione transferase activity"/>
    <property type="evidence" value="ECO:0007669"/>
    <property type="project" value="UniProtKB-EC"/>
</dbReference>